<dbReference type="RefSeq" id="WP_168912513.1">
    <property type="nucleotide sequence ID" value="NZ_JABACI010000002.1"/>
</dbReference>
<evidence type="ECO:0000256" key="2">
    <source>
        <dbReference type="SAM" id="Phobius"/>
    </source>
</evidence>
<dbReference type="Proteomes" id="UP001429745">
    <property type="component" value="Unassembled WGS sequence"/>
</dbReference>
<keyword evidence="2" id="KW-1133">Transmembrane helix</keyword>
<organism evidence="3 4">
    <name type="scientific">Microbacterium salsuginis</name>
    <dbReference type="NCBI Taxonomy" id="2722803"/>
    <lineage>
        <taxon>Bacteria</taxon>
        <taxon>Bacillati</taxon>
        <taxon>Actinomycetota</taxon>
        <taxon>Actinomycetes</taxon>
        <taxon>Micrococcales</taxon>
        <taxon>Microbacteriaceae</taxon>
        <taxon>Microbacterium</taxon>
    </lineage>
</organism>
<proteinExistence type="predicted"/>
<keyword evidence="4" id="KW-1185">Reference proteome</keyword>
<evidence type="ECO:0000256" key="1">
    <source>
        <dbReference type="SAM" id="MobiDB-lite"/>
    </source>
</evidence>
<evidence type="ECO:0000313" key="3">
    <source>
        <dbReference type="EMBL" id="NLP84045.1"/>
    </source>
</evidence>
<comment type="caution">
    <text evidence="3">The sequence shown here is derived from an EMBL/GenBank/DDBJ whole genome shotgun (WGS) entry which is preliminary data.</text>
</comment>
<sequence length="187" mass="20205">MKKWVVRFVSLLVFNVVVLLLIGWLTPARVGWAALWAGIVLTAIVIWIKPLVEKWFRSMAAKSAGRRTRAGEKLVEALLAFAVAFLVWIGTVLLTGVSIGGGIFGAFWGYVLPPVFLLIGWAIYGAIDDKVESQAGALYDKATGTRTAATGSSAPAVPRSESSAARNELNDGLTEEQRRMLDELGKS</sequence>
<feature type="transmembrane region" description="Helical" evidence="2">
    <location>
        <begin position="103"/>
        <end position="124"/>
    </location>
</feature>
<evidence type="ECO:0000313" key="4">
    <source>
        <dbReference type="Proteomes" id="UP001429745"/>
    </source>
</evidence>
<keyword evidence="2" id="KW-0812">Transmembrane</keyword>
<reference evidence="3 4" key="1">
    <citation type="submission" date="2020-04" db="EMBL/GenBank/DDBJ databases">
        <title>CFH 90308 Microbacterium sp.</title>
        <authorList>
            <person name="Nie G."/>
            <person name="Ming H."/>
            <person name="Xia T."/>
        </authorList>
    </citation>
    <scope>NUCLEOTIDE SEQUENCE [LARGE SCALE GENOMIC DNA]</scope>
    <source>
        <strain evidence="3 4">CFH 90308</strain>
    </source>
</reference>
<keyword evidence="2" id="KW-0472">Membrane</keyword>
<protein>
    <recommendedName>
        <fullName evidence="5">Phage holin family protein</fullName>
    </recommendedName>
</protein>
<feature type="transmembrane region" description="Helical" evidence="2">
    <location>
        <begin position="31"/>
        <end position="52"/>
    </location>
</feature>
<dbReference type="EMBL" id="JABACI010000002">
    <property type="protein sequence ID" value="NLP84045.1"/>
    <property type="molecule type" value="Genomic_DNA"/>
</dbReference>
<gene>
    <name evidence="3" type="ORF">HF576_09300</name>
</gene>
<name>A0ABX1KD61_9MICO</name>
<feature type="transmembrane region" description="Helical" evidence="2">
    <location>
        <begin position="5"/>
        <end position="25"/>
    </location>
</feature>
<evidence type="ECO:0008006" key="5">
    <source>
        <dbReference type="Google" id="ProtNLM"/>
    </source>
</evidence>
<feature type="compositionally biased region" description="Low complexity" evidence="1">
    <location>
        <begin position="145"/>
        <end position="154"/>
    </location>
</feature>
<feature type="transmembrane region" description="Helical" evidence="2">
    <location>
        <begin position="73"/>
        <end position="97"/>
    </location>
</feature>
<accession>A0ABX1KD61</accession>
<feature type="region of interest" description="Disordered" evidence="1">
    <location>
        <begin position="145"/>
        <end position="173"/>
    </location>
</feature>